<dbReference type="OrthoDB" id="10448181at2759"/>
<evidence type="ECO:0000313" key="2">
    <source>
        <dbReference type="EMBL" id="KAH9827161.1"/>
    </source>
</evidence>
<proteinExistence type="predicted"/>
<gene>
    <name evidence="2" type="ORF">Tdes44962_MAKER09825</name>
</gene>
<reference evidence="2 3" key="1">
    <citation type="journal article" date="2018" name="IMA Fungus">
        <title>IMA Genome-F 10: Nine draft genome sequences of Claviceps purpurea s.lat., including C. arundinis, C. humidiphila, and C. cf. spartinae, pseudomolecules for the pitch canker pathogen Fusarium circinatum, draft genome of Davidsoniella eucalypti, Grosmannia galeiformis, Quambalaria eucalypti, and Teratosphaeria destructans.</title>
        <authorList>
            <person name="Wingfield B.D."/>
            <person name="Liu M."/>
            <person name="Nguyen H.D."/>
            <person name="Lane F.A."/>
            <person name="Morgan S.W."/>
            <person name="De Vos L."/>
            <person name="Wilken P.M."/>
            <person name="Duong T.A."/>
            <person name="Aylward J."/>
            <person name="Coetzee M.P."/>
            <person name="Dadej K."/>
            <person name="De Beer Z.W."/>
            <person name="Findlay W."/>
            <person name="Havenga M."/>
            <person name="Kolarik M."/>
            <person name="Menzies J.G."/>
            <person name="Naidoo K."/>
            <person name="Pochopski O."/>
            <person name="Shoukouhi P."/>
            <person name="Santana Q.C."/>
            <person name="Seifert K.A."/>
            <person name="Soal N."/>
            <person name="Steenkamp E.T."/>
            <person name="Tatham C.T."/>
            <person name="van der Nest M.A."/>
            <person name="Wingfield M.J."/>
        </authorList>
    </citation>
    <scope>NUCLEOTIDE SEQUENCE [LARGE SCALE GENOMIC DNA]</scope>
    <source>
        <strain evidence="2">CMW44962</strain>
    </source>
</reference>
<feature type="compositionally biased region" description="Basic residues" evidence="1">
    <location>
        <begin position="56"/>
        <end position="65"/>
    </location>
</feature>
<organism evidence="2 3">
    <name type="scientific">Teratosphaeria destructans</name>
    <dbReference type="NCBI Taxonomy" id="418781"/>
    <lineage>
        <taxon>Eukaryota</taxon>
        <taxon>Fungi</taxon>
        <taxon>Dikarya</taxon>
        <taxon>Ascomycota</taxon>
        <taxon>Pezizomycotina</taxon>
        <taxon>Dothideomycetes</taxon>
        <taxon>Dothideomycetidae</taxon>
        <taxon>Mycosphaerellales</taxon>
        <taxon>Teratosphaeriaceae</taxon>
        <taxon>Teratosphaeria</taxon>
    </lineage>
</organism>
<accession>A0A9W7SQZ5</accession>
<name>A0A9W7SQZ5_9PEZI</name>
<sequence>MQLLTQGRDVPGSGWNGAYFPSNFNRLLVPRTLLPASHPASGDGVSQSPDDVAIPRRSHGVKARNSRPSCTNVDSALEDSAGIQSLHTPPFPTQINAIASLARSLYNKKALYHHVTDTLVPKAAIWNASQAETV</sequence>
<comment type="caution">
    <text evidence="2">The sequence shown here is derived from an EMBL/GenBank/DDBJ whole genome shotgun (WGS) entry which is preliminary data.</text>
</comment>
<evidence type="ECO:0000313" key="3">
    <source>
        <dbReference type="Proteomes" id="UP001138500"/>
    </source>
</evidence>
<dbReference type="Proteomes" id="UP001138500">
    <property type="component" value="Unassembled WGS sequence"/>
</dbReference>
<reference evidence="2 3" key="2">
    <citation type="journal article" date="2021" name="Curr. Genet.">
        <title>Genetic response to nitrogen starvation in the aggressive Eucalyptus foliar pathogen Teratosphaeria destructans.</title>
        <authorList>
            <person name="Havenga M."/>
            <person name="Wingfield B.D."/>
            <person name="Wingfield M.J."/>
            <person name="Dreyer L.L."/>
            <person name="Roets F."/>
            <person name="Aylward J."/>
        </authorList>
    </citation>
    <scope>NUCLEOTIDE SEQUENCE [LARGE SCALE GENOMIC DNA]</scope>
    <source>
        <strain evidence="2">CMW44962</strain>
    </source>
</reference>
<dbReference type="EMBL" id="RIBY02001909">
    <property type="protein sequence ID" value="KAH9827161.1"/>
    <property type="molecule type" value="Genomic_DNA"/>
</dbReference>
<dbReference type="AlphaFoldDB" id="A0A9W7SQZ5"/>
<feature type="region of interest" description="Disordered" evidence="1">
    <location>
        <begin position="35"/>
        <end position="73"/>
    </location>
</feature>
<keyword evidence="3" id="KW-1185">Reference proteome</keyword>
<evidence type="ECO:0000256" key="1">
    <source>
        <dbReference type="SAM" id="MobiDB-lite"/>
    </source>
</evidence>
<protein>
    <submittedName>
        <fullName evidence="2">Uncharacterized protein</fullName>
    </submittedName>
</protein>